<feature type="domain" description="HTH marR-type" evidence="4">
    <location>
        <begin position="4"/>
        <end position="152"/>
    </location>
</feature>
<dbReference type="SUPFAM" id="SSF46785">
    <property type="entry name" value="Winged helix' DNA-binding domain"/>
    <property type="match status" value="1"/>
</dbReference>
<reference evidence="5 6" key="1">
    <citation type="journal article" date="2015" name="Genome Announc.">
        <title>Expanding the biotechnology potential of lactobacilli through comparative genomics of 213 strains and associated genera.</title>
        <authorList>
            <person name="Sun Z."/>
            <person name="Harris H.M."/>
            <person name="McCann A."/>
            <person name="Guo C."/>
            <person name="Argimon S."/>
            <person name="Zhang W."/>
            <person name="Yang X."/>
            <person name="Jeffery I.B."/>
            <person name="Cooney J.C."/>
            <person name="Kagawa T.F."/>
            <person name="Liu W."/>
            <person name="Song Y."/>
            <person name="Salvetti E."/>
            <person name="Wrobel A."/>
            <person name="Rasinkangas P."/>
            <person name="Parkhill J."/>
            <person name="Rea M.C."/>
            <person name="O'Sullivan O."/>
            <person name="Ritari J."/>
            <person name="Douillard F.P."/>
            <person name="Paul Ross R."/>
            <person name="Yang R."/>
            <person name="Briner A.E."/>
            <person name="Felis G.E."/>
            <person name="de Vos W.M."/>
            <person name="Barrangou R."/>
            <person name="Klaenhammer T.R."/>
            <person name="Caufield P.W."/>
            <person name="Cui Y."/>
            <person name="Zhang H."/>
            <person name="O'Toole P.W."/>
        </authorList>
    </citation>
    <scope>NUCLEOTIDE SEQUENCE [LARGE SCALE GENOMIC DNA]</scope>
    <source>
        <strain evidence="5 6">DSM 19971</strain>
    </source>
</reference>
<proteinExistence type="predicted"/>
<keyword evidence="1" id="KW-0805">Transcription regulation</keyword>
<evidence type="ECO:0000259" key="4">
    <source>
        <dbReference type="PROSITE" id="PS50995"/>
    </source>
</evidence>
<evidence type="ECO:0000313" key="6">
    <source>
        <dbReference type="Proteomes" id="UP000051155"/>
    </source>
</evidence>
<dbReference type="PATRIC" id="fig|1423812.3.peg.1199"/>
<dbReference type="Pfam" id="PF12802">
    <property type="entry name" value="MarR_2"/>
    <property type="match status" value="1"/>
</dbReference>
<dbReference type="PROSITE" id="PS50995">
    <property type="entry name" value="HTH_MARR_2"/>
    <property type="match status" value="1"/>
</dbReference>
<dbReference type="STRING" id="1423812.FD20_GL001125"/>
<keyword evidence="3" id="KW-0804">Transcription</keyword>
<evidence type="ECO:0000313" key="5">
    <source>
        <dbReference type="EMBL" id="KRL36662.1"/>
    </source>
</evidence>
<dbReference type="Gene3D" id="1.10.10.10">
    <property type="entry name" value="Winged helix-like DNA-binding domain superfamily/Winged helix DNA-binding domain"/>
    <property type="match status" value="1"/>
</dbReference>
<protein>
    <recommendedName>
        <fullName evidence="4">HTH marR-type domain-containing protein</fullName>
    </recommendedName>
</protein>
<keyword evidence="2" id="KW-0238">DNA-binding</keyword>
<name>A0A0R1PVX7_9LACO</name>
<dbReference type="Gene3D" id="6.10.140.1680">
    <property type="match status" value="1"/>
</dbReference>
<dbReference type="EMBL" id="AZEG01000023">
    <property type="protein sequence ID" value="KRL36662.1"/>
    <property type="molecule type" value="Genomic_DNA"/>
</dbReference>
<dbReference type="GO" id="GO:0003677">
    <property type="term" value="F:DNA binding"/>
    <property type="evidence" value="ECO:0007669"/>
    <property type="project" value="UniProtKB-KW"/>
</dbReference>
<accession>A0A0R1PVX7</accession>
<evidence type="ECO:0000256" key="1">
    <source>
        <dbReference type="ARBA" id="ARBA00023015"/>
    </source>
</evidence>
<dbReference type="GO" id="GO:0003700">
    <property type="term" value="F:DNA-binding transcription factor activity"/>
    <property type="evidence" value="ECO:0007669"/>
    <property type="project" value="InterPro"/>
</dbReference>
<evidence type="ECO:0000256" key="3">
    <source>
        <dbReference type="ARBA" id="ARBA00023163"/>
    </source>
</evidence>
<organism evidence="5 6">
    <name type="scientific">Liquorilactobacillus uvarum DSM 19971</name>
    <dbReference type="NCBI Taxonomy" id="1423812"/>
    <lineage>
        <taxon>Bacteria</taxon>
        <taxon>Bacillati</taxon>
        <taxon>Bacillota</taxon>
        <taxon>Bacilli</taxon>
        <taxon>Lactobacillales</taxon>
        <taxon>Lactobacillaceae</taxon>
        <taxon>Liquorilactobacillus</taxon>
    </lineage>
</organism>
<dbReference type="SMART" id="SM00347">
    <property type="entry name" value="HTH_MARR"/>
    <property type="match status" value="1"/>
</dbReference>
<gene>
    <name evidence="5" type="ORF">FD20_GL001125</name>
</gene>
<dbReference type="AlphaFoldDB" id="A0A0R1PVX7"/>
<dbReference type="PANTHER" id="PTHR35790:SF4">
    <property type="entry name" value="HTH-TYPE TRANSCRIPTIONAL REGULATOR PCHR"/>
    <property type="match status" value="1"/>
</dbReference>
<keyword evidence="6" id="KW-1185">Reference proteome</keyword>
<dbReference type="PANTHER" id="PTHR35790">
    <property type="entry name" value="HTH-TYPE TRANSCRIPTIONAL REGULATOR PCHR"/>
    <property type="match status" value="1"/>
</dbReference>
<dbReference type="InterPro" id="IPR000835">
    <property type="entry name" value="HTH_MarR-typ"/>
</dbReference>
<evidence type="ECO:0000256" key="2">
    <source>
        <dbReference type="ARBA" id="ARBA00023125"/>
    </source>
</evidence>
<dbReference type="InterPro" id="IPR052067">
    <property type="entry name" value="Metal_resp_HTH_trans_reg"/>
</dbReference>
<dbReference type="InterPro" id="IPR036390">
    <property type="entry name" value="WH_DNA-bd_sf"/>
</dbReference>
<dbReference type="Proteomes" id="UP000051155">
    <property type="component" value="Unassembled WGS sequence"/>
</dbReference>
<comment type="caution">
    <text evidence="5">The sequence shown here is derived from an EMBL/GenBank/DDBJ whole genome shotgun (WGS) entry which is preliminary data.</text>
</comment>
<sequence>MDDHRKLTTEILQELQSLFSIKEQVRNRQAGSISKIKNGLDENNISLRQLEILSLINREPNSTNTLLSKLLNISKPAVSRLTSKLVEQRLIEFNYLENNKSKIYQLTNKGKIVAETHDVLHKQATDDYEKILSTFSDTELQVIKLFIQRLSDHLQDSLN</sequence>
<dbReference type="InterPro" id="IPR036388">
    <property type="entry name" value="WH-like_DNA-bd_sf"/>
</dbReference>